<feature type="domain" description="Chemokine interleukin-8-like" evidence="12">
    <location>
        <begin position="58"/>
        <end position="120"/>
    </location>
</feature>
<evidence type="ECO:0000256" key="5">
    <source>
        <dbReference type="ARBA" id="ARBA00022525"/>
    </source>
</evidence>
<evidence type="ECO:0000256" key="11">
    <source>
        <dbReference type="SAM" id="MobiDB-lite"/>
    </source>
</evidence>
<comment type="subcellular location">
    <subcellularLocation>
        <location evidence="1">Secreted</location>
    </subcellularLocation>
</comment>
<comment type="similarity">
    <text evidence="2">Belongs to the intercrine alpha (chemokine CxC) family.</text>
</comment>
<dbReference type="Bgee" id="ENSMODG00000025268">
    <property type="expression patterns" value="Expressed in spermatocyte and 12 other cell types or tissues"/>
</dbReference>
<dbReference type="InterPro" id="IPR036048">
    <property type="entry name" value="Interleukin_8-like_sf"/>
</dbReference>
<organism evidence="13 14">
    <name type="scientific">Monodelphis domestica</name>
    <name type="common">Gray short-tailed opossum</name>
    <dbReference type="NCBI Taxonomy" id="13616"/>
    <lineage>
        <taxon>Eukaryota</taxon>
        <taxon>Metazoa</taxon>
        <taxon>Chordata</taxon>
        <taxon>Craniata</taxon>
        <taxon>Vertebrata</taxon>
        <taxon>Euteleostomi</taxon>
        <taxon>Mammalia</taxon>
        <taxon>Metatheria</taxon>
        <taxon>Didelphimorphia</taxon>
        <taxon>Didelphidae</taxon>
        <taxon>Monodelphis</taxon>
    </lineage>
</organism>
<evidence type="ECO:0000259" key="12">
    <source>
        <dbReference type="SMART" id="SM00199"/>
    </source>
</evidence>
<keyword evidence="6" id="KW-0732">Signal</keyword>
<dbReference type="GO" id="GO:0070098">
    <property type="term" value="P:chemokine-mediated signaling pathway"/>
    <property type="evidence" value="ECO:0000318"/>
    <property type="project" value="GO_Central"/>
</dbReference>
<reference evidence="13" key="3">
    <citation type="submission" date="2025-09" db="UniProtKB">
        <authorList>
            <consortium name="Ensembl"/>
        </authorList>
    </citation>
    <scope>IDENTIFICATION</scope>
</reference>
<dbReference type="OMA" id="RNIRCRC"/>
<dbReference type="Proteomes" id="UP000002280">
    <property type="component" value="Chromosome 5"/>
</dbReference>
<dbReference type="Pfam" id="PF00048">
    <property type="entry name" value="IL8"/>
    <property type="match status" value="1"/>
</dbReference>
<dbReference type="InterPro" id="IPR001089">
    <property type="entry name" value="Chemokine_CXC"/>
</dbReference>
<dbReference type="GO" id="GO:0005615">
    <property type="term" value="C:extracellular space"/>
    <property type="evidence" value="ECO:0000318"/>
    <property type="project" value="GO_Central"/>
</dbReference>
<keyword evidence="7" id="KW-0164">Citrullination</keyword>
<dbReference type="GeneTree" id="ENSGT00940000161759"/>
<evidence type="ECO:0000256" key="6">
    <source>
        <dbReference type="ARBA" id="ARBA00022729"/>
    </source>
</evidence>
<dbReference type="InterPro" id="IPR033899">
    <property type="entry name" value="CXC_Chemokine_domain"/>
</dbReference>
<reference evidence="13 14" key="1">
    <citation type="journal article" date="2007" name="Nature">
        <title>Genome of the marsupial Monodelphis domestica reveals innovation in non-coding sequences.</title>
        <authorList>
            <person name="Mikkelsen T.S."/>
            <person name="Wakefield M.J."/>
            <person name="Aken B."/>
            <person name="Amemiya C.T."/>
            <person name="Chang J.L."/>
            <person name="Duke S."/>
            <person name="Garber M."/>
            <person name="Gentles A.J."/>
            <person name="Goodstadt L."/>
            <person name="Heger A."/>
            <person name="Jurka J."/>
            <person name="Kamal M."/>
            <person name="Mauceli E."/>
            <person name="Searle S.M."/>
            <person name="Sharpe T."/>
            <person name="Baker M.L."/>
            <person name="Batzer M.A."/>
            <person name="Benos P.V."/>
            <person name="Belov K."/>
            <person name="Clamp M."/>
            <person name="Cook A."/>
            <person name="Cuff J."/>
            <person name="Das R."/>
            <person name="Davidow L."/>
            <person name="Deakin J.E."/>
            <person name="Fazzari M.J."/>
            <person name="Glass J.L."/>
            <person name="Grabherr M."/>
            <person name="Greally J.M."/>
            <person name="Gu W."/>
            <person name="Hore T.A."/>
            <person name="Huttley G.A."/>
            <person name="Kleber M."/>
            <person name="Jirtle R.L."/>
            <person name="Koina E."/>
            <person name="Lee J.T."/>
            <person name="Mahony S."/>
            <person name="Marra M.A."/>
            <person name="Miller R.D."/>
            <person name="Nicholls R.D."/>
            <person name="Oda M."/>
            <person name="Papenfuss A.T."/>
            <person name="Parra Z.E."/>
            <person name="Pollock D.D."/>
            <person name="Ray D.A."/>
            <person name="Schein J.E."/>
            <person name="Speed T.P."/>
            <person name="Thompson K."/>
            <person name="VandeBerg J.L."/>
            <person name="Wade C.M."/>
            <person name="Walker J.A."/>
            <person name="Waters P.D."/>
            <person name="Webber C."/>
            <person name="Weidman J.R."/>
            <person name="Xie X."/>
            <person name="Zody M.C."/>
            <person name="Baldwin J."/>
            <person name="Abdouelleil A."/>
            <person name="Abdulkadir J."/>
            <person name="Abebe A."/>
            <person name="Abera B."/>
            <person name="Abreu J."/>
            <person name="Acer S.C."/>
            <person name="Aftuck L."/>
            <person name="Alexander A."/>
            <person name="An P."/>
            <person name="Anderson E."/>
            <person name="Anderson S."/>
            <person name="Arachi H."/>
            <person name="Azer M."/>
            <person name="Bachantsang P."/>
            <person name="Barry A."/>
            <person name="Bayul T."/>
            <person name="Berlin A."/>
            <person name="Bessette D."/>
            <person name="Bloom T."/>
            <person name="Bloom T."/>
            <person name="Boguslavskiy L."/>
            <person name="Bonnet C."/>
            <person name="Boukhgalter B."/>
            <person name="Bourzgui I."/>
            <person name="Brown A."/>
            <person name="Cahill P."/>
            <person name="Channer S."/>
            <person name="Cheshatsang Y."/>
            <person name="Chuda L."/>
            <person name="Citroen M."/>
            <person name="Collymore A."/>
            <person name="Cooke P."/>
            <person name="Costello M."/>
            <person name="D'Aco K."/>
            <person name="Daza R."/>
            <person name="De Haan G."/>
            <person name="DeGray S."/>
            <person name="DeMaso C."/>
            <person name="Dhargay N."/>
            <person name="Dooley K."/>
            <person name="Dooley E."/>
            <person name="Doricent M."/>
            <person name="Dorje P."/>
            <person name="Dorjee K."/>
            <person name="Dupes A."/>
            <person name="Elong R."/>
            <person name="Falk J."/>
            <person name="Farina A."/>
            <person name="Faro S."/>
            <person name="Ferguson D."/>
            <person name="Fisher S."/>
            <person name="Foley C.D."/>
            <person name="Franke A."/>
            <person name="Friedrich D."/>
            <person name="Gadbois L."/>
            <person name="Gearin G."/>
            <person name="Gearin C.R."/>
            <person name="Giannoukos G."/>
            <person name="Goode T."/>
            <person name="Graham J."/>
            <person name="Grandbois E."/>
            <person name="Grewal S."/>
            <person name="Gyaltsen K."/>
            <person name="Hafez N."/>
            <person name="Hagos B."/>
            <person name="Hall J."/>
            <person name="Henson C."/>
            <person name="Hollinger A."/>
            <person name="Honan T."/>
            <person name="Huard M.D."/>
            <person name="Hughes L."/>
            <person name="Hurhula B."/>
            <person name="Husby M.E."/>
            <person name="Kamat A."/>
            <person name="Kanga B."/>
            <person name="Kashin S."/>
            <person name="Khazanovich D."/>
            <person name="Kisner P."/>
            <person name="Lance K."/>
            <person name="Lara M."/>
            <person name="Lee W."/>
            <person name="Lennon N."/>
            <person name="Letendre F."/>
            <person name="LeVine R."/>
            <person name="Lipovsky A."/>
            <person name="Liu X."/>
            <person name="Liu J."/>
            <person name="Liu S."/>
            <person name="Lokyitsang T."/>
            <person name="Lokyitsang Y."/>
            <person name="Lubonja R."/>
            <person name="Lui A."/>
            <person name="MacDonald P."/>
            <person name="Magnisalis V."/>
            <person name="Maru K."/>
            <person name="Matthews C."/>
            <person name="McCusker W."/>
            <person name="McDonough S."/>
            <person name="Mehta T."/>
            <person name="Meldrim J."/>
            <person name="Meneus L."/>
            <person name="Mihai O."/>
            <person name="Mihalev A."/>
            <person name="Mihova T."/>
            <person name="Mittelman R."/>
            <person name="Mlenga V."/>
            <person name="Montmayeur A."/>
            <person name="Mulrain L."/>
            <person name="Navidi A."/>
            <person name="Naylor J."/>
            <person name="Negash T."/>
            <person name="Nguyen T."/>
            <person name="Nguyen N."/>
            <person name="Nicol R."/>
            <person name="Norbu C."/>
            <person name="Norbu N."/>
            <person name="Novod N."/>
            <person name="O'Neill B."/>
            <person name="Osman S."/>
            <person name="Markiewicz E."/>
            <person name="Oyono O.L."/>
            <person name="Patti C."/>
            <person name="Phunkhang P."/>
            <person name="Pierre F."/>
            <person name="Priest M."/>
            <person name="Raghuraman S."/>
            <person name="Rege F."/>
            <person name="Reyes R."/>
            <person name="Rise C."/>
            <person name="Rogov P."/>
            <person name="Ross K."/>
            <person name="Ryan E."/>
            <person name="Settipalli S."/>
            <person name="Shea T."/>
            <person name="Sherpa N."/>
            <person name="Shi L."/>
            <person name="Shih D."/>
            <person name="Sparrow T."/>
            <person name="Spaulding J."/>
            <person name="Stalker J."/>
            <person name="Stange-Thomann N."/>
            <person name="Stavropoulos S."/>
            <person name="Stone C."/>
            <person name="Strader C."/>
            <person name="Tesfaye S."/>
            <person name="Thomson T."/>
            <person name="Thoulutsang Y."/>
            <person name="Thoulutsang D."/>
            <person name="Topham K."/>
            <person name="Topping I."/>
            <person name="Tsamla T."/>
            <person name="Vassiliev H."/>
            <person name="Vo A."/>
            <person name="Wangchuk T."/>
            <person name="Wangdi T."/>
            <person name="Weiand M."/>
            <person name="Wilkinson J."/>
            <person name="Wilson A."/>
            <person name="Yadav S."/>
            <person name="Young G."/>
            <person name="Yu Q."/>
            <person name="Zembek L."/>
            <person name="Zhong D."/>
            <person name="Zimmer A."/>
            <person name="Zwirko Z."/>
            <person name="Jaffe D.B."/>
            <person name="Alvarez P."/>
            <person name="Brockman W."/>
            <person name="Butler J."/>
            <person name="Chin C."/>
            <person name="Gnerre S."/>
            <person name="MacCallum I."/>
            <person name="Graves J.A."/>
            <person name="Ponting C.P."/>
            <person name="Breen M."/>
            <person name="Samollow P.B."/>
            <person name="Lander E.S."/>
            <person name="Lindblad-Toh K."/>
        </authorList>
    </citation>
    <scope>NUCLEOTIDE SEQUENCE [LARGE SCALE GENOMIC DNA]</scope>
</reference>
<evidence type="ECO:0000256" key="4">
    <source>
        <dbReference type="ARBA" id="ARBA00022514"/>
    </source>
</evidence>
<gene>
    <name evidence="13" type="primary">LOC130455120</name>
</gene>
<dbReference type="PRINTS" id="PR00437">
    <property type="entry name" value="SMALLCYTKCXC"/>
</dbReference>
<keyword evidence="14" id="KW-1185">Reference proteome</keyword>
<accession>F7AQZ1</accession>
<dbReference type="FunCoup" id="F7AQZ1">
    <property type="interactions" value="340"/>
</dbReference>
<dbReference type="GO" id="GO:0006955">
    <property type="term" value="P:immune response"/>
    <property type="evidence" value="ECO:0007669"/>
    <property type="project" value="InterPro"/>
</dbReference>
<evidence type="ECO:0000313" key="14">
    <source>
        <dbReference type="Proteomes" id="UP000002280"/>
    </source>
</evidence>
<evidence type="ECO:0000256" key="9">
    <source>
        <dbReference type="ARBA" id="ARBA00040242"/>
    </source>
</evidence>
<evidence type="ECO:0000256" key="10">
    <source>
        <dbReference type="ARBA" id="ARBA00042062"/>
    </source>
</evidence>
<dbReference type="SUPFAM" id="SSF54117">
    <property type="entry name" value="Interleukin 8-like chemokines"/>
    <property type="match status" value="1"/>
</dbReference>
<dbReference type="SMART" id="SM00199">
    <property type="entry name" value="SCY"/>
    <property type="match status" value="1"/>
</dbReference>
<dbReference type="AlphaFoldDB" id="F7AQZ1"/>
<dbReference type="CDD" id="cd00273">
    <property type="entry name" value="Chemokine_CXC"/>
    <property type="match status" value="1"/>
</dbReference>
<dbReference type="PANTHER" id="PTHR12015">
    <property type="entry name" value="SMALL INDUCIBLE CYTOKINE A"/>
    <property type="match status" value="1"/>
</dbReference>
<dbReference type="GO" id="GO:0071222">
    <property type="term" value="P:cellular response to lipopolysaccharide"/>
    <property type="evidence" value="ECO:0000318"/>
    <property type="project" value="GO_Central"/>
</dbReference>
<dbReference type="STRING" id="13616.ENSMODP00000037542"/>
<evidence type="ECO:0000256" key="7">
    <source>
        <dbReference type="ARBA" id="ARBA00022934"/>
    </source>
</evidence>
<dbReference type="eggNOG" id="ENOG502S7MM">
    <property type="taxonomic scope" value="Eukaryota"/>
</dbReference>
<evidence type="ECO:0000256" key="1">
    <source>
        <dbReference type="ARBA" id="ARBA00004613"/>
    </source>
</evidence>
<feature type="region of interest" description="Disordered" evidence="11">
    <location>
        <begin position="125"/>
        <end position="144"/>
    </location>
</feature>
<evidence type="ECO:0000313" key="13">
    <source>
        <dbReference type="Ensembl" id="ENSMODP00000037542.3"/>
    </source>
</evidence>
<name>F7AQZ1_MONDO</name>
<evidence type="ECO:0000256" key="8">
    <source>
        <dbReference type="ARBA" id="ARBA00023198"/>
    </source>
</evidence>
<keyword evidence="5" id="KW-0964">Secreted</keyword>
<keyword evidence="8" id="KW-0395">Inflammatory response</keyword>
<dbReference type="GO" id="GO:0006954">
    <property type="term" value="P:inflammatory response"/>
    <property type="evidence" value="ECO:0000318"/>
    <property type="project" value="GO_Central"/>
</dbReference>
<dbReference type="InterPro" id="IPR039809">
    <property type="entry name" value="Chemokine_b/g/d"/>
</dbReference>
<dbReference type="InterPro" id="IPR001811">
    <property type="entry name" value="Chemokine_IL8-like_dom"/>
</dbReference>
<evidence type="ECO:0000256" key="3">
    <source>
        <dbReference type="ARBA" id="ARBA00022500"/>
    </source>
</evidence>
<reference evidence="13" key="2">
    <citation type="submission" date="2025-08" db="UniProtKB">
        <authorList>
            <consortium name="Ensembl"/>
        </authorList>
    </citation>
    <scope>IDENTIFICATION</scope>
</reference>
<dbReference type="Ensembl" id="ENSMODT00000039140.3">
    <property type="protein sequence ID" value="ENSMODP00000037542.3"/>
    <property type="gene ID" value="ENSMODG00000025268.3"/>
</dbReference>
<dbReference type="GO" id="GO:0030593">
    <property type="term" value="P:neutrophil chemotaxis"/>
    <property type="evidence" value="ECO:0000318"/>
    <property type="project" value="GO_Central"/>
</dbReference>
<dbReference type="FunFam" id="2.40.50.40:FF:000004">
    <property type="entry name" value="C-X-C motif chemokine"/>
    <property type="match status" value="1"/>
</dbReference>
<dbReference type="GO" id="GO:0008009">
    <property type="term" value="F:chemokine activity"/>
    <property type="evidence" value="ECO:0000318"/>
    <property type="project" value="GO_Central"/>
</dbReference>
<keyword evidence="3" id="KW-0145">Chemotaxis</keyword>
<dbReference type="InParanoid" id="F7AQZ1"/>
<sequence length="144" mass="16756">MHMVLQKFFSLSEYTENKEEHPSNLITMKQSTILRTIFLLCWILIILPRVQGSPLLRNIRCRCIKSYDAVPNVKVLQKLEVIPQSSSCSHTEIIATIKRTQEQRCLNPDSKQIQNLIKLINNKRSTETSKIRSRNHPTAPKRMD</sequence>
<evidence type="ECO:0000256" key="2">
    <source>
        <dbReference type="ARBA" id="ARBA00010665"/>
    </source>
</evidence>
<keyword evidence="4" id="KW-0202">Cytokine</keyword>
<dbReference type="GeneID" id="130455120"/>
<dbReference type="OrthoDB" id="9948647at2759"/>
<dbReference type="HOGENOM" id="CLU_143902_2_2_1"/>
<dbReference type="GO" id="GO:0045236">
    <property type="term" value="F:CXCR chemokine receptor binding"/>
    <property type="evidence" value="ECO:0000318"/>
    <property type="project" value="GO_Central"/>
</dbReference>
<dbReference type="RefSeq" id="XP_056659270.1">
    <property type="nucleotide sequence ID" value="XM_056803292.1"/>
</dbReference>
<dbReference type="Gene3D" id="2.40.50.40">
    <property type="match status" value="1"/>
</dbReference>
<proteinExistence type="inferred from homology"/>
<dbReference type="PANTHER" id="PTHR12015:SF188">
    <property type="entry name" value="C-X-C MOTIF CHEMOKINE 10"/>
    <property type="match status" value="1"/>
</dbReference>
<protein>
    <recommendedName>
        <fullName evidence="9">C-X-C motif chemokine 10</fullName>
    </recommendedName>
    <alternativeName>
        <fullName evidence="10">Small-inducible cytokine B10</fullName>
    </alternativeName>
</protein>